<evidence type="ECO:0000256" key="2">
    <source>
        <dbReference type="ARBA" id="ARBA00022475"/>
    </source>
</evidence>
<evidence type="ECO:0000259" key="9">
    <source>
        <dbReference type="PROSITE" id="PS50263"/>
    </source>
</evidence>
<dbReference type="InterPro" id="IPR036526">
    <property type="entry name" value="C-N_Hydrolase_sf"/>
</dbReference>
<dbReference type="RefSeq" id="WP_190475239.1">
    <property type="nucleotide sequence ID" value="NZ_JACJPW010000173.1"/>
</dbReference>
<dbReference type="EC" id="2.3.1.269" evidence="8"/>
<keyword evidence="3 8" id="KW-0808">Transferase</keyword>
<dbReference type="GO" id="GO:0042158">
    <property type="term" value="P:lipoprotein biosynthetic process"/>
    <property type="evidence" value="ECO:0007669"/>
    <property type="project" value="UniProtKB-UniRule"/>
</dbReference>
<comment type="catalytic activity">
    <reaction evidence="8">
        <text>N-terminal S-1,2-diacyl-sn-glyceryl-L-cysteinyl-[lipoprotein] + a glycerophospholipid = N-acyl-S-1,2-diacyl-sn-glyceryl-L-cysteinyl-[lipoprotein] + a 2-acyl-sn-glycero-3-phospholipid + H(+)</text>
        <dbReference type="Rhea" id="RHEA:48228"/>
        <dbReference type="Rhea" id="RHEA-COMP:14681"/>
        <dbReference type="Rhea" id="RHEA-COMP:14684"/>
        <dbReference type="ChEBI" id="CHEBI:15378"/>
        <dbReference type="ChEBI" id="CHEBI:136912"/>
        <dbReference type="ChEBI" id="CHEBI:140656"/>
        <dbReference type="ChEBI" id="CHEBI:140657"/>
        <dbReference type="ChEBI" id="CHEBI:140660"/>
        <dbReference type="EC" id="2.3.1.269"/>
    </reaction>
</comment>
<dbReference type="AlphaFoldDB" id="A0A926VLN4"/>
<dbReference type="PANTHER" id="PTHR38686">
    <property type="entry name" value="APOLIPOPROTEIN N-ACYLTRANSFERASE"/>
    <property type="match status" value="1"/>
</dbReference>
<keyword evidence="6 8" id="KW-0472">Membrane</keyword>
<dbReference type="Proteomes" id="UP000641646">
    <property type="component" value="Unassembled WGS sequence"/>
</dbReference>
<dbReference type="InterPro" id="IPR003010">
    <property type="entry name" value="C-N_Hydrolase"/>
</dbReference>
<keyword evidence="2 8" id="KW-1003">Cell membrane</keyword>
<evidence type="ECO:0000256" key="5">
    <source>
        <dbReference type="ARBA" id="ARBA00022989"/>
    </source>
</evidence>
<dbReference type="GO" id="GO:0016410">
    <property type="term" value="F:N-acyltransferase activity"/>
    <property type="evidence" value="ECO:0007669"/>
    <property type="project" value="UniProtKB-UniRule"/>
</dbReference>
<comment type="function">
    <text evidence="8">Catalyzes the phospholipid dependent N-acylation of the N-terminal cysteine of apolipoprotein, the last step in lipoprotein maturation.</text>
</comment>
<name>A0A926VLN4_9CYAN</name>
<dbReference type="PANTHER" id="PTHR38686:SF1">
    <property type="entry name" value="APOLIPOPROTEIN N-ACYLTRANSFERASE"/>
    <property type="match status" value="1"/>
</dbReference>
<reference evidence="10" key="1">
    <citation type="journal article" date="2015" name="ISME J.">
        <title>Draft Genome Sequence of Streptomyces incarnatus NRRL8089, which Produces the Nucleoside Antibiotic Sinefungin.</title>
        <authorList>
            <person name="Oshima K."/>
            <person name="Hattori M."/>
            <person name="Shimizu H."/>
            <person name="Fukuda K."/>
            <person name="Nemoto M."/>
            <person name="Inagaki K."/>
            <person name="Tamura T."/>
        </authorList>
    </citation>
    <scope>NUCLEOTIDE SEQUENCE</scope>
    <source>
        <strain evidence="10">FACHB-1375</strain>
    </source>
</reference>
<reference evidence="10" key="2">
    <citation type="submission" date="2020-08" db="EMBL/GenBank/DDBJ databases">
        <authorList>
            <person name="Chen M."/>
            <person name="Teng W."/>
            <person name="Zhao L."/>
            <person name="Hu C."/>
            <person name="Zhou Y."/>
            <person name="Han B."/>
            <person name="Song L."/>
            <person name="Shu W."/>
        </authorList>
    </citation>
    <scope>NUCLEOTIDE SEQUENCE</scope>
    <source>
        <strain evidence="10">FACHB-1375</strain>
    </source>
</reference>
<feature type="transmembrane region" description="Helical" evidence="8">
    <location>
        <begin position="184"/>
        <end position="206"/>
    </location>
</feature>
<dbReference type="Pfam" id="PF20154">
    <property type="entry name" value="LNT_N"/>
    <property type="match status" value="1"/>
</dbReference>
<dbReference type="HAMAP" id="MF_01148">
    <property type="entry name" value="Lnt"/>
    <property type="match status" value="1"/>
</dbReference>
<accession>A0A926VLN4</accession>
<dbReference type="EMBL" id="JACJPW010000173">
    <property type="protein sequence ID" value="MBD2186176.1"/>
    <property type="molecule type" value="Genomic_DNA"/>
</dbReference>
<evidence type="ECO:0000256" key="7">
    <source>
        <dbReference type="ARBA" id="ARBA00023315"/>
    </source>
</evidence>
<comment type="subcellular location">
    <subcellularLocation>
        <location evidence="1 8">Cell membrane</location>
        <topology evidence="1 8">Multi-pass membrane protein</topology>
    </subcellularLocation>
</comment>
<feature type="transmembrane region" description="Helical" evidence="8">
    <location>
        <begin position="218"/>
        <end position="239"/>
    </location>
</feature>
<feature type="domain" description="CN hydrolase" evidence="9">
    <location>
        <begin position="251"/>
        <end position="503"/>
    </location>
</feature>
<feature type="transmembrane region" description="Helical" evidence="8">
    <location>
        <begin position="140"/>
        <end position="164"/>
    </location>
</feature>
<dbReference type="Pfam" id="PF00795">
    <property type="entry name" value="CN_hydrolase"/>
    <property type="match status" value="1"/>
</dbReference>
<sequence length="533" mass="59469">MKLHLVIALISGILMGLTTAPVNAWPLAWIALVPLWVLVVSYERKKAEEKKAKLSFFPFTFLLLPLCWGIGYHGTALFWITGIHPMTWLGVPWLPSLLITIFCWTFITLWGAGLVTVWAIGFRTIFDLIPNSKYPIQNTLVRLLIGTALWCSLESFWSSGSLWWTSLSYTQSPHNLAILHLGQISGPNTITAAIVAVNGLIAELGIGKEKNNFDKVILSKLIIVISLLAGLHIIGFVLYSRPLIQPPETALKVGIIQGNIPNKIKFNSAGWYRAIEGYTIGYRTLADKGVDAVLIPETALPFIWTNPDRIPRSFYTAVLEKGAVAWVGGFGETERNLTNSLFTVTASGEIFSRYDKVKLVPLGEYIPFEEYLGSLIDKLSPLDAHLILGKPNQVFDTPFGRAIVGICYDSAFSELFRRQAANGGEFILSAANDAHYKESMMAQHHAQDIMRAIETDRWAVRATNTGYSGIIDPHGQTQWLSKINTFELHAATIYRRQSQTLYVRWGDWLTPLLLLLAALIPAVEYLLQKKNDN</sequence>
<comment type="similarity">
    <text evidence="8">Belongs to the CN hydrolase family. Apolipoprotein N-acyltransferase subfamily.</text>
</comment>
<evidence type="ECO:0000256" key="4">
    <source>
        <dbReference type="ARBA" id="ARBA00022692"/>
    </source>
</evidence>
<keyword evidence="7 8" id="KW-0012">Acyltransferase</keyword>
<feature type="transmembrane region" description="Helical" evidence="8">
    <location>
        <begin position="93"/>
        <end position="120"/>
    </location>
</feature>
<evidence type="ECO:0000313" key="10">
    <source>
        <dbReference type="EMBL" id="MBD2186176.1"/>
    </source>
</evidence>
<dbReference type="InterPro" id="IPR004563">
    <property type="entry name" value="Apolipo_AcylTrfase"/>
</dbReference>
<proteinExistence type="inferred from homology"/>
<keyword evidence="11" id="KW-1185">Reference proteome</keyword>
<evidence type="ECO:0000256" key="3">
    <source>
        <dbReference type="ARBA" id="ARBA00022679"/>
    </source>
</evidence>
<feature type="transmembrane region" description="Helical" evidence="8">
    <location>
        <begin position="26"/>
        <end position="42"/>
    </location>
</feature>
<feature type="transmembrane region" description="Helical" evidence="8">
    <location>
        <begin position="54"/>
        <end position="81"/>
    </location>
</feature>
<evidence type="ECO:0000313" key="11">
    <source>
        <dbReference type="Proteomes" id="UP000641646"/>
    </source>
</evidence>
<organism evidence="10 11">
    <name type="scientific">Aerosakkonema funiforme FACHB-1375</name>
    <dbReference type="NCBI Taxonomy" id="2949571"/>
    <lineage>
        <taxon>Bacteria</taxon>
        <taxon>Bacillati</taxon>
        <taxon>Cyanobacteriota</taxon>
        <taxon>Cyanophyceae</taxon>
        <taxon>Oscillatoriophycideae</taxon>
        <taxon>Aerosakkonematales</taxon>
        <taxon>Aerosakkonemataceae</taxon>
        <taxon>Aerosakkonema</taxon>
    </lineage>
</organism>
<evidence type="ECO:0000256" key="6">
    <source>
        <dbReference type="ARBA" id="ARBA00023136"/>
    </source>
</evidence>
<comment type="pathway">
    <text evidence="8">Protein modification; lipoprotein biosynthesis (N-acyl transfer).</text>
</comment>
<dbReference type="InterPro" id="IPR045378">
    <property type="entry name" value="LNT_N"/>
</dbReference>
<keyword evidence="4 8" id="KW-0812">Transmembrane</keyword>
<dbReference type="SUPFAM" id="SSF56317">
    <property type="entry name" value="Carbon-nitrogen hydrolase"/>
    <property type="match status" value="1"/>
</dbReference>
<gene>
    <name evidence="8 10" type="primary">lnt</name>
    <name evidence="10" type="ORF">H6G03_34830</name>
</gene>
<protein>
    <recommendedName>
        <fullName evidence="8">Apolipoprotein N-acyltransferase</fullName>
        <shortName evidence="8">ALP N-acyltransferase</shortName>
        <ecNumber evidence="8">2.3.1.269</ecNumber>
    </recommendedName>
</protein>
<keyword evidence="5 8" id="KW-1133">Transmembrane helix</keyword>
<dbReference type="CDD" id="cd07571">
    <property type="entry name" value="ALP_N-acyl_transferase"/>
    <property type="match status" value="1"/>
</dbReference>
<dbReference type="PROSITE" id="PS50263">
    <property type="entry name" value="CN_HYDROLASE"/>
    <property type="match status" value="1"/>
</dbReference>
<dbReference type="NCBIfam" id="TIGR00546">
    <property type="entry name" value="lnt"/>
    <property type="match status" value="1"/>
</dbReference>
<evidence type="ECO:0000256" key="8">
    <source>
        <dbReference type="HAMAP-Rule" id="MF_01148"/>
    </source>
</evidence>
<dbReference type="GO" id="GO:0005886">
    <property type="term" value="C:plasma membrane"/>
    <property type="evidence" value="ECO:0007669"/>
    <property type="project" value="UniProtKB-SubCell"/>
</dbReference>
<dbReference type="Gene3D" id="3.60.110.10">
    <property type="entry name" value="Carbon-nitrogen hydrolase"/>
    <property type="match status" value="1"/>
</dbReference>
<feature type="transmembrane region" description="Helical" evidence="8">
    <location>
        <begin position="508"/>
        <end position="527"/>
    </location>
</feature>
<comment type="caution">
    <text evidence="10">The sequence shown here is derived from an EMBL/GenBank/DDBJ whole genome shotgun (WGS) entry which is preliminary data.</text>
</comment>
<evidence type="ECO:0000256" key="1">
    <source>
        <dbReference type="ARBA" id="ARBA00004651"/>
    </source>
</evidence>